<proteinExistence type="predicted"/>
<evidence type="ECO:0000313" key="2">
    <source>
        <dbReference type="Proteomes" id="UP000018890"/>
    </source>
</evidence>
<protein>
    <submittedName>
        <fullName evidence="1">Uncharacterized protein</fullName>
    </submittedName>
</protein>
<keyword evidence="2" id="KW-1185">Reference proteome</keyword>
<organism evidence="1 2">
    <name type="scientific">Halalkalibacter wakoensis JCM 9140</name>
    <dbReference type="NCBI Taxonomy" id="1236970"/>
    <lineage>
        <taxon>Bacteria</taxon>
        <taxon>Bacillati</taxon>
        <taxon>Bacillota</taxon>
        <taxon>Bacilli</taxon>
        <taxon>Bacillales</taxon>
        <taxon>Bacillaceae</taxon>
        <taxon>Halalkalibacter</taxon>
    </lineage>
</organism>
<gene>
    <name evidence="1" type="ORF">JCM9140_1888</name>
</gene>
<name>W4Q1L8_9BACI</name>
<sequence length="81" mass="9517">MGMCPVCNGMESLEIQCDQCRQEQIDYGRIMDYYEKYDAYLPIDLTKMNNGIENDLKEEKCPHYLQCSKCGRESVHLVQEQ</sequence>
<dbReference type="STRING" id="1236970.JCM9140_1888"/>
<dbReference type="AlphaFoldDB" id="W4Q1L8"/>
<dbReference type="EMBL" id="BAUT01000015">
    <property type="protein sequence ID" value="GAE25867.1"/>
    <property type="molecule type" value="Genomic_DNA"/>
</dbReference>
<accession>W4Q1L8</accession>
<dbReference type="RefSeq" id="WP_034744894.1">
    <property type="nucleotide sequence ID" value="NZ_BAUT01000015.1"/>
</dbReference>
<reference evidence="1" key="1">
    <citation type="journal article" date="2014" name="Genome Announc.">
        <title>Draft Genome Sequences of Three Alkaliphilic Bacillus Strains, Bacillus wakoensis JCM 9140T, Bacillus akibai JCM 9157T, and Bacillus hemicellulosilyticus JCM 9152T.</title>
        <authorList>
            <person name="Yuki M."/>
            <person name="Oshima K."/>
            <person name="Suda W."/>
            <person name="Oshida Y."/>
            <person name="Kitamura K."/>
            <person name="Iida T."/>
            <person name="Hattori M."/>
            <person name="Ohkuma M."/>
        </authorList>
    </citation>
    <scope>NUCLEOTIDE SEQUENCE [LARGE SCALE GENOMIC DNA]</scope>
    <source>
        <strain evidence="1">JCM 9140</strain>
    </source>
</reference>
<evidence type="ECO:0000313" key="1">
    <source>
        <dbReference type="EMBL" id="GAE25867.1"/>
    </source>
</evidence>
<dbReference type="Proteomes" id="UP000018890">
    <property type="component" value="Unassembled WGS sequence"/>
</dbReference>
<comment type="caution">
    <text evidence="1">The sequence shown here is derived from an EMBL/GenBank/DDBJ whole genome shotgun (WGS) entry which is preliminary data.</text>
</comment>
<dbReference type="OrthoDB" id="1683552at2"/>